<accession>A0A5C6E6P0</accession>
<dbReference type="Proteomes" id="UP000315471">
    <property type="component" value="Unassembled WGS sequence"/>
</dbReference>
<dbReference type="RefSeq" id="WP_146599760.1">
    <property type="nucleotide sequence ID" value="NZ_SJPY01000003.1"/>
</dbReference>
<sequence>MNDPALQYDPADFVAVESAFLNSGQLVLHIEPDEDNLVKASWTPALWGDFDQLEGVLSSDN</sequence>
<organism evidence="1 2">
    <name type="scientific">Novipirellula aureliae</name>
    <dbReference type="NCBI Taxonomy" id="2527966"/>
    <lineage>
        <taxon>Bacteria</taxon>
        <taxon>Pseudomonadati</taxon>
        <taxon>Planctomycetota</taxon>
        <taxon>Planctomycetia</taxon>
        <taxon>Pirellulales</taxon>
        <taxon>Pirellulaceae</taxon>
        <taxon>Novipirellula</taxon>
    </lineage>
</organism>
<keyword evidence="2" id="KW-1185">Reference proteome</keyword>
<dbReference type="AlphaFoldDB" id="A0A5C6E6P0"/>
<comment type="caution">
    <text evidence="1">The sequence shown here is derived from an EMBL/GenBank/DDBJ whole genome shotgun (WGS) entry which is preliminary data.</text>
</comment>
<proteinExistence type="predicted"/>
<evidence type="ECO:0000313" key="2">
    <source>
        <dbReference type="Proteomes" id="UP000315471"/>
    </source>
</evidence>
<name>A0A5C6E6P0_9BACT</name>
<reference evidence="1 2" key="1">
    <citation type="submission" date="2019-02" db="EMBL/GenBank/DDBJ databases">
        <title>Deep-cultivation of Planctomycetes and their phenomic and genomic characterization uncovers novel biology.</title>
        <authorList>
            <person name="Wiegand S."/>
            <person name="Jogler M."/>
            <person name="Boedeker C."/>
            <person name="Pinto D."/>
            <person name="Vollmers J."/>
            <person name="Rivas-Marin E."/>
            <person name="Kohn T."/>
            <person name="Peeters S.H."/>
            <person name="Heuer A."/>
            <person name="Rast P."/>
            <person name="Oberbeckmann S."/>
            <person name="Bunk B."/>
            <person name="Jeske O."/>
            <person name="Meyerdierks A."/>
            <person name="Storesund J.E."/>
            <person name="Kallscheuer N."/>
            <person name="Luecker S."/>
            <person name="Lage O.M."/>
            <person name="Pohl T."/>
            <person name="Merkel B.J."/>
            <person name="Hornburger P."/>
            <person name="Mueller R.-W."/>
            <person name="Bruemmer F."/>
            <person name="Labrenz M."/>
            <person name="Spormann A.M."/>
            <person name="Op Den Camp H."/>
            <person name="Overmann J."/>
            <person name="Amann R."/>
            <person name="Jetten M.S.M."/>
            <person name="Mascher T."/>
            <person name="Medema M.H."/>
            <person name="Devos D.P."/>
            <person name="Kaster A.-K."/>
            <person name="Ovreas L."/>
            <person name="Rohde M."/>
            <person name="Galperin M.Y."/>
            <person name="Jogler C."/>
        </authorList>
    </citation>
    <scope>NUCLEOTIDE SEQUENCE [LARGE SCALE GENOMIC DNA]</scope>
    <source>
        <strain evidence="1 2">Q31b</strain>
    </source>
</reference>
<gene>
    <name evidence="1" type="ORF">Q31b_23490</name>
</gene>
<dbReference type="EMBL" id="SJPY01000003">
    <property type="protein sequence ID" value="TWU43311.1"/>
    <property type="molecule type" value="Genomic_DNA"/>
</dbReference>
<protein>
    <submittedName>
        <fullName evidence="1">Uncharacterized protein</fullName>
    </submittedName>
</protein>
<evidence type="ECO:0000313" key="1">
    <source>
        <dbReference type="EMBL" id="TWU43311.1"/>
    </source>
</evidence>